<protein>
    <submittedName>
        <fullName evidence="8">Putative P-loop containing nucleoside triphosphate hydrolase, leucine-rich repeat domain, L</fullName>
    </submittedName>
</protein>
<organism evidence="8 9">
    <name type="scientific">Rosa chinensis</name>
    <name type="common">China rose</name>
    <dbReference type="NCBI Taxonomy" id="74649"/>
    <lineage>
        <taxon>Eukaryota</taxon>
        <taxon>Viridiplantae</taxon>
        <taxon>Streptophyta</taxon>
        <taxon>Embryophyta</taxon>
        <taxon>Tracheophyta</taxon>
        <taxon>Spermatophyta</taxon>
        <taxon>Magnoliopsida</taxon>
        <taxon>eudicotyledons</taxon>
        <taxon>Gunneridae</taxon>
        <taxon>Pentapetalae</taxon>
        <taxon>rosids</taxon>
        <taxon>fabids</taxon>
        <taxon>Rosales</taxon>
        <taxon>Rosaceae</taxon>
        <taxon>Rosoideae</taxon>
        <taxon>Rosoideae incertae sedis</taxon>
        <taxon>Rosa</taxon>
    </lineage>
</organism>
<evidence type="ECO:0000256" key="2">
    <source>
        <dbReference type="ARBA" id="ARBA00022741"/>
    </source>
</evidence>
<accession>A0A2P6PRR2</accession>
<feature type="domain" description="Disease resistance N-terminal" evidence="5">
    <location>
        <begin position="6"/>
        <end position="90"/>
    </location>
</feature>
<dbReference type="GO" id="GO:0098542">
    <property type="term" value="P:defense response to other organism"/>
    <property type="evidence" value="ECO:0007669"/>
    <property type="project" value="TreeGrafter"/>
</dbReference>
<dbReference type="Pfam" id="PF00931">
    <property type="entry name" value="NB-ARC"/>
    <property type="match status" value="1"/>
</dbReference>
<keyword evidence="1" id="KW-0677">Repeat</keyword>
<evidence type="ECO:0000313" key="9">
    <source>
        <dbReference type="Proteomes" id="UP000238479"/>
    </source>
</evidence>
<dbReference type="InterPro" id="IPR044974">
    <property type="entry name" value="Disease_R_plants"/>
</dbReference>
<dbReference type="SUPFAM" id="SSF52058">
    <property type="entry name" value="L domain-like"/>
    <property type="match status" value="1"/>
</dbReference>
<keyword evidence="3" id="KW-0611">Plant defense</keyword>
<dbReference type="InterPro" id="IPR038005">
    <property type="entry name" value="RX-like_CC"/>
</dbReference>
<evidence type="ECO:0000256" key="1">
    <source>
        <dbReference type="ARBA" id="ARBA00022737"/>
    </source>
</evidence>
<dbReference type="OrthoDB" id="598235at2759"/>
<feature type="domain" description="Disease resistance R13L4/SHOC-2-like LRR" evidence="7">
    <location>
        <begin position="550"/>
        <end position="878"/>
    </location>
</feature>
<evidence type="ECO:0000256" key="3">
    <source>
        <dbReference type="ARBA" id="ARBA00022821"/>
    </source>
</evidence>
<feature type="domain" description="NB-ARC" evidence="4">
    <location>
        <begin position="172"/>
        <end position="344"/>
    </location>
</feature>
<dbReference type="InterPro" id="IPR036388">
    <property type="entry name" value="WH-like_DNA-bd_sf"/>
</dbReference>
<comment type="caution">
    <text evidence="8">The sequence shown here is derived from an EMBL/GenBank/DDBJ whole genome shotgun (WGS) entry which is preliminary data.</text>
</comment>
<dbReference type="Proteomes" id="UP000238479">
    <property type="component" value="Chromosome 6"/>
</dbReference>
<dbReference type="InterPro" id="IPR027417">
    <property type="entry name" value="P-loop_NTPase"/>
</dbReference>
<dbReference type="InterPro" id="IPR041118">
    <property type="entry name" value="Rx_N"/>
</dbReference>
<dbReference type="Gene3D" id="3.40.50.300">
    <property type="entry name" value="P-loop containing nucleotide triphosphate hydrolases"/>
    <property type="match status" value="1"/>
</dbReference>
<dbReference type="Gene3D" id="1.10.10.10">
    <property type="entry name" value="Winged helix-like DNA-binding domain superfamily/Winged helix DNA-binding domain"/>
    <property type="match status" value="1"/>
</dbReference>
<dbReference type="CDD" id="cd14798">
    <property type="entry name" value="RX-CC_like"/>
    <property type="match status" value="1"/>
</dbReference>
<dbReference type="InterPro" id="IPR042197">
    <property type="entry name" value="Apaf_helical"/>
</dbReference>
<dbReference type="InterPro" id="IPR055414">
    <property type="entry name" value="LRR_R13L4/SHOC2-like"/>
</dbReference>
<keyword evidence="9" id="KW-1185">Reference proteome</keyword>
<dbReference type="SUPFAM" id="SSF52540">
    <property type="entry name" value="P-loop containing nucleoside triphosphate hydrolases"/>
    <property type="match status" value="1"/>
</dbReference>
<dbReference type="GO" id="GO:0043531">
    <property type="term" value="F:ADP binding"/>
    <property type="evidence" value="ECO:0007669"/>
    <property type="project" value="InterPro"/>
</dbReference>
<dbReference type="InterPro" id="IPR032675">
    <property type="entry name" value="LRR_dom_sf"/>
</dbReference>
<evidence type="ECO:0000259" key="6">
    <source>
        <dbReference type="Pfam" id="PF23559"/>
    </source>
</evidence>
<dbReference type="Pfam" id="PF23559">
    <property type="entry name" value="WHD_DRP"/>
    <property type="match status" value="1"/>
</dbReference>
<evidence type="ECO:0000259" key="7">
    <source>
        <dbReference type="Pfam" id="PF23598"/>
    </source>
</evidence>
<dbReference type="Pfam" id="PF23598">
    <property type="entry name" value="LRR_14"/>
    <property type="match status" value="1"/>
</dbReference>
<dbReference type="PRINTS" id="PR00364">
    <property type="entry name" value="DISEASERSIST"/>
</dbReference>
<proteinExistence type="predicted"/>
<dbReference type="Gene3D" id="3.80.10.10">
    <property type="entry name" value="Ribonuclease Inhibitor"/>
    <property type="match status" value="1"/>
</dbReference>
<keyword evidence="2" id="KW-0547">Nucleotide-binding</keyword>
<name>A0A2P6PRR2_ROSCH</name>
<dbReference type="FunFam" id="1.10.10.10:FF:000322">
    <property type="entry name" value="Probable disease resistance protein At1g63360"/>
    <property type="match status" value="1"/>
</dbReference>
<dbReference type="Gramene" id="PRQ24617">
    <property type="protein sequence ID" value="PRQ24617"/>
    <property type="gene ID" value="RchiOBHm_Chr6g0274421"/>
</dbReference>
<sequence length="909" mass="103746">MASPAIDLLIGKIVSFLESEVSLLEGVHDELHEVKLELLTMKAFLEDAERKGALSEVEKTWVANVRDVSIDVEDIIDEFTYDTNKRRSWGPFTRAFWKTLCLPQNIWERHRIATKLQTIIKTIKDIPERNRRYGSVRIEGSTSHHDVNRIKVYGESSLFLKDDDLVGITDARRKLVGWLLSSHSQRTVISVVGMGGSGKTTLVASTFNNQTVQQHFGCYTWITVSQSYTVEDLFRVMINELLAAAQMDVPQNLSNMSYRHLVEMLVHYLQPRRYMIVLDDVWDTNLWRSIDVALPNGTHGSRIMLTTRNKDIASLAFGVESHVHQVEPLNTNEAWDLFSRRAFSGGSDKSCPPELQIIARELVGKCEGLPLGLVALGSLMSTKRFVSEWKKVYNSMSWELSNNPTLEVVKSILLLSFNDLPYRLKHCFLYFCIFPEDYTIKCKRLVRLWIAEGFVEQVRGGQPEEIAESYLAELTCRCMLQVVEREPSGKAKKFKMHDLLRELAISISEAEKFCTVYNEKETNEERQAPRRLSIQGSSGKVRAHKDMTNVRSLFVLAPKMMASSSSLEKVLPSGFKLLRVLDLKYVPIQELPDEIMKCFNLTSLNLKGTEVRKLPKRIGNLQNLETMDIRDSNIRELPVGIVKLQKLRHLFMYHFNYGAYKSFNSFQGTKAPAGICKLQSLQILDSIEAGSELIKQLQHMTQLTALGLANVKEADEIDLCKSIESMKLMECLTVKTSSVDEVLRMDALLLAPPLLKTLVLTGKLNKVPLWFASLESLTVLYLHWSRSTEDFLPHIHALPNLTKLWLCNAYVGNQLLFQTGFQKLSGLYITNFPQLNLITIEKGVMPALKTLDISECMELKRLPRGIKLLTCLQKLHLHRVPNELVERMRRKRGVDHSKVKHISDIRLFH</sequence>
<gene>
    <name evidence="8" type="ORF">RchiOBHm_Chr6g0274421</name>
</gene>
<dbReference type="Gene3D" id="1.10.8.430">
    <property type="entry name" value="Helical domain of apoptotic protease-activating factors"/>
    <property type="match status" value="1"/>
</dbReference>
<dbReference type="Gene3D" id="1.20.5.4130">
    <property type="match status" value="1"/>
</dbReference>
<dbReference type="Pfam" id="PF18052">
    <property type="entry name" value="Rx_N"/>
    <property type="match status" value="1"/>
</dbReference>
<dbReference type="InterPro" id="IPR058922">
    <property type="entry name" value="WHD_DRP"/>
</dbReference>
<dbReference type="AlphaFoldDB" id="A0A2P6PRR2"/>
<dbReference type="EMBL" id="PDCK01000044">
    <property type="protein sequence ID" value="PRQ24617.1"/>
    <property type="molecule type" value="Genomic_DNA"/>
</dbReference>
<keyword evidence="8" id="KW-0378">Hydrolase</keyword>
<dbReference type="OMA" id="HETHIIN"/>
<reference evidence="8 9" key="1">
    <citation type="journal article" date="2018" name="Nat. Genet.">
        <title>The Rosa genome provides new insights in the design of modern roses.</title>
        <authorList>
            <person name="Bendahmane M."/>
        </authorList>
    </citation>
    <scope>NUCLEOTIDE SEQUENCE [LARGE SCALE GENOMIC DNA]</scope>
    <source>
        <strain evidence="9">cv. Old Blush</strain>
    </source>
</reference>
<evidence type="ECO:0000259" key="5">
    <source>
        <dbReference type="Pfam" id="PF18052"/>
    </source>
</evidence>
<dbReference type="InterPro" id="IPR002182">
    <property type="entry name" value="NB-ARC"/>
</dbReference>
<feature type="domain" description="Disease resistance protein winged helix" evidence="6">
    <location>
        <begin position="433"/>
        <end position="504"/>
    </location>
</feature>
<dbReference type="PANTHER" id="PTHR23155">
    <property type="entry name" value="DISEASE RESISTANCE PROTEIN RP"/>
    <property type="match status" value="1"/>
</dbReference>
<dbReference type="PANTHER" id="PTHR23155:SF1205">
    <property type="entry name" value="DISEASE RESISTANCE PROTEIN RPM1"/>
    <property type="match status" value="1"/>
</dbReference>
<evidence type="ECO:0000313" key="8">
    <source>
        <dbReference type="EMBL" id="PRQ24617.1"/>
    </source>
</evidence>
<evidence type="ECO:0000259" key="4">
    <source>
        <dbReference type="Pfam" id="PF00931"/>
    </source>
</evidence>
<dbReference type="GO" id="GO:0016787">
    <property type="term" value="F:hydrolase activity"/>
    <property type="evidence" value="ECO:0007669"/>
    <property type="project" value="UniProtKB-KW"/>
</dbReference>
<dbReference type="FunFam" id="3.40.50.300:FF:001091">
    <property type="entry name" value="Probable disease resistance protein At1g61300"/>
    <property type="match status" value="1"/>
</dbReference>